<dbReference type="Proteomes" id="UP000094565">
    <property type="component" value="Chromosome 2"/>
</dbReference>
<keyword evidence="2" id="KW-1185">Reference proteome</keyword>
<sequence length="185" mass="21127">MPDGPSDPNTFPKDGITISTAEIEQTLRGVDILERQRLVDQLPNYNDRLFFTKFFKTYIVLPDTCGQLLMDCEVSQSDNSNGITAPRSHQAESGIEYDPEADDFLKYEREMELEMILREKVEKILKSDILRPGNRLCSSTSVQGSTCSIKPRKKDMVEYDYEGSSFFQKLWKKLSRKLGAGGPHY</sequence>
<gene>
    <name evidence="1" type="ORF">ATY40_BA7502555</name>
</gene>
<evidence type="ECO:0000313" key="1">
    <source>
        <dbReference type="EMBL" id="ANZ75226.1"/>
    </source>
</evidence>
<dbReference type="EMBL" id="CP014585">
    <property type="protein sequence ID" value="ANZ75226.1"/>
    <property type="molecule type" value="Genomic_DNA"/>
</dbReference>
<dbReference type="OrthoDB" id="10312596at2759"/>
<dbReference type="AlphaFoldDB" id="A0A1B2JB15"/>
<accession>A0A1B2JB15</accession>
<organism evidence="1 2">
    <name type="scientific">Komagataella pastoris</name>
    <name type="common">Yeast</name>
    <name type="synonym">Pichia pastoris</name>
    <dbReference type="NCBI Taxonomy" id="4922"/>
    <lineage>
        <taxon>Eukaryota</taxon>
        <taxon>Fungi</taxon>
        <taxon>Dikarya</taxon>
        <taxon>Ascomycota</taxon>
        <taxon>Saccharomycotina</taxon>
        <taxon>Pichiomycetes</taxon>
        <taxon>Pichiales</taxon>
        <taxon>Pichiaceae</taxon>
        <taxon>Komagataella</taxon>
    </lineage>
</organism>
<name>A0A1B2JB15_PICPA</name>
<proteinExistence type="predicted"/>
<evidence type="ECO:0000313" key="2">
    <source>
        <dbReference type="Proteomes" id="UP000094565"/>
    </source>
</evidence>
<reference evidence="1 2" key="1">
    <citation type="submission" date="2016-02" db="EMBL/GenBank/DDBJ databases">
        <title>Comparative genomic and transcriptomic foundation for Pichia pastoris.</title>
        <authorList>
            <person name="Love K.R."/>
            <person name="Shah K.A."/>
            <person name="Whittaker C.A."/>
            <person name="Wu J."/>
            <person name="Bartlett M.C."/>
            <person name="Ma D."/>
            <person name="Leeson R.L."/>
            <person name="Priest M."/>
            <person name="Young S.K."/>
            <person name="Love J.C."/>
        </authorList>
    </citation>
    <scope>NUCLEOTIDE SEQUENCE [LARGE SCALE GENOMIC DNA]</scope>
    <source>
        <strain evidence="1 2">ATCC 28485</strain>
    </source>
</reference>
<protein>
    <submittedName>
        <fullName evidence="1">BA75_02555T0</fullName>
    </submittedName>
</protein>